<protein>
    <submittedName>
        <fullName evidence="3">Glycerophosphodiester phosphodiesterase</fullName>
    </submittedName>
</protein>
<dbReference type="GO" id="GO:0008081">
    <property type="term" value="F:phosphoric diester hydrolase activity"/>
    <property type="evidence" value="ECO:0007669"/>
    <property type="project" value="InterPro"/>
</dbReference>
<evidence type="ECO:0000256" key="1">
    <source>
        <dbReference type="SAM" id="Phobius"/>
    </source>
</evidence>
<dbReference type="SUPFAM" id="SSF51695">
    <property type="entry name" value="PLC-like phosphodiesterases"/>
    <property type="match status" value="1"/>
</dbReference>
<reference evidence="3 4" key="1">
    <citation type="submission" date="2018-02" db="EMBL/GenBank/DDBJ databases">
        <title>Complete genome sequencing of Faecalibacterium prausnitzii strains isolated from the human gut.</title>
        <authorList>
            <person name="Fitzgerald B.C."/>
            <person name="Shkoporov A.N."/>
            <person name="Ross P.R."/>
            <person name="Hill C."/>
        </authorList>
    </citation>
    <scope>NUCLEOTIDE SEQUENCE [LARGE SCALE GENOMIC DNA]</scope>
    <source>
        <strain evidence="3 4">APC922/41-1</strain>
    </source>
</reference>
<evidence type="ECO:0000313" key="3">
    <source>
        <dbReference type="EMBL" id="RAW63706.1"/>
    </source>
</evidence>
<sequence length="626" mass="69717">MHRAEMFLITAIVLYKILTNLFFLPAMRGIWSLTLRFSPVNYLTNNNAHQIFTAPSILGGIALIAVLAALWNLYEFSLVLHGLDFARRGEACKLRPLFRESFAAIRHAVFPKNWPILFYCAVLIPFTDIFVTSNYITQLAVPEYIMGVIRAKPIYLALYSAIFLAAVLLTVFFALVLPLFTLEHKNFGTAVKESCAYVKHRFFRVLAALARWNFGVLLRMGLLFVLATMLMYGIAAVVGLESTRAMLLLSRALQLVELPFFGFLLDCKVTVAQCTILGLLYFRTRSAGAFAPEERPDGKRSRPRGRLLLTAMVAGVTLVTCGVTAYLLSLPQDDALLAAVGGVTPLVTYHRGDCSIAPENTLPAFRSAILKKGDRIELDVQMTKDGVAVVTHDTNLRRCTGKNAKVYDLTFAEIEQLDAGSWFSTRFAGTRIPSLEEVLQLCQGKIDLNVEIKPSAATPTLEAETVRLLREYGFEGHCVITSQSYETLHKVKELAPDIPTGYILALGVGNYYDLPDADFFSVETTFITSGMVNQIHLRGKTVSAWTIDREEDAKHMMELGADDLITDKPDMVNELLSQNAEMDTTLLSLRDAIQNWFFPSDEEVSDSVEEVIEDVIEDPEEFLDAA</sequence>
<dbReference type="InterPro" id="IPR017946">
    <property type="entry name" value="PLC-like_Pdiesterase_TIM-brl"/>
</dbReference>
<dbReference type="Pfam" id="PF10110">
    <property type="entry name" value="GPDPase_memb"/>
    <property type="match status" value="1"/>
</dbReference>
<feature type="transmembrane region" description="Helical" evidence="1">
    <location>
        <begin position="7"/>
        <end position="31"/>
    </location>
</feature>
<dbReference type="Gene3D" id="3.20.20.190">
    <property type="entry name" value="Phosphatidylinositol (PI) phosphodiesterase"/>
    <property type="match status" value="1"/>
</dbReference>
<keyword evidence="1" id="KW-0812">Transmembrane</keyword>
<dbReference type="CDD" id="cd08579">
    <property type="entry name" value="GDPD_memb_like"/>
    <property type="match status" value="1"/>
</dbReference>
<feature type="transmembrane region" description="Helical" evidence="1">
    <location>
        <begin position="307"/>
        <end position="328"/>
    </location>
</feature>
<dbReference type="Proteomes" id="UP000250429">
    <property type="component" value="Unassembled WGS sequence"/>
</dbReference>
<dbReference type="PANTHER" id="PTHR46211">
    <property type="entry name" value="GLYCEROPHOSPHORYL DIESTER PHOSPHODIESTERASE"/>
    <property type="match status" value="1"/>
</dbReference>
<organism evidence="3 4">
    <name type="scientific">Faecalibacterium hattorii</name>
    <dbReference type="NCBI Taxonomy" id="2935520"/>
    <lineage>
        <taxon>Bacteria</taxon>
        <taxon>Bacillati</taxon>
        <taxon>Bacillota</taxon>
        <taxon>Clostridia</taxon>
        <taxon>Eubacteriales</taxon>
        <taxon>Oscillospiraceae</taxon>
        <taxon>Faecalibacterium</taxon>
    </lineage>
</organism>
<dbReference type="InterPro" id="IPR018476">
    <property type="entry name" value="GlyceroP-diester-Pdiesterase_M"/>
</dbReference>
<proteinExistence type="predicted"/>
<feature type="transmembrane region" description="Helical" evidence="1">
    <location>
        <begin position="116"/>
        <end position="136"/>
    </location>
</feature>
<name>A0A329ULT2_9FIRM</name>
<feature type="transmembrane region" description="Helical" evidence="1">
    <location>
        <begin position="216"/>
        <end position="240"/>
    </location>
</feature>
<feature type="domain" description="GP-PDE" evidence="2">
    <location>
        <begin position="345"/>
        <end position="576"/>
    </location>
</feature>
<comment type="caution">
    <text evidence="3">The sequence shown here is derived from an EMBL/GenBank/DDBJ whole genome shotgun (WGS) entry which is preliminary data.</text>
</comment>
<dbReference type="GO" id="GO:0006629">
    <property type="term" value="P:lipid metabolic process"/>
    <property type="evidence" value="ECO:0007669"/>
    <property type="project" value="InterPro"/>
</dbReference>
<accession>A0A329ULT2</accession>
<dbReference type="InterPro" id="IPR030395">
    <property type="entry name" value="GP_PDE_dom"/>
</dbReference>
<keyword evidence="1" id="KW-0472">Membrane</keyword>
<evidence type="ECO:0000259" key="2">
    <source>
        <dbReference type="PROSITE" id="PS51704"/>
    </source>
</evidence>
<feature type="transmembrane region" description="Helical" evidence="1">
    <location>
        <begin position="51"/>
        <end position="74"/>
    </location>
</feature>
<dbReference type="PANTHER" id="PTHR46211:SF8">
    <property type="entry name" value="PHOSPHODIESTERASE"/>
    <property type="match status" value="1"/>
</dbReference>
<gene>
    <name evidence="3" type="ORF">C4N23_01370</name>
</gene>
<feature type="transmembrane region" description="Helical" evidence="1">
    <location>
        <begin position="156"/>
        <end position="182"/>
    </location>
</feature>
<evidence type="ECO:0000313" key="4">
    <source>
        <dbReference type="Proteomes" id="UP000250429"/>
    </source>
</evidence>
<dbReference type="AlphaFoldDB" id="A0A329ULT2"/>
<dbReference type="Pfam" id="PF03009">
    <property type="entry name" value="GDPD"/>
    <property type="match status" value="1"/>
</dbReference>
<keyword evidence="4" id="KW-1185">Reference proteome</keyword>
<dbReference type="EMBL" id="PRLC01000001">
    <property type="protein sequence ID" value="RAW63706.1"/>
    <property type="molecule type" value="Genomic_DNA"/>
</dbReference>
<feature type="transmembrane region" description="Helical" evidence="1">
    <location>
        <begin position="260"/>
        <end position="282"/>
    </location>
</feature>
<keyword evidence="1" id="KW-1133">Transmembrane helix</keyword>
<dbReference type="PROSITE" id="PS51704">
    <property type="entry name" value="GP_PDE"/>
    <property type="match status" value="1"/>
</dbReference>